<dbReference type="Proteomes" id="UP000037997">
    <property type="component" value="Unassembled WGS sequence"/>
</dbReference>
<dbReference type="RefSeq" id="WP_054198201.1">
    <property type="nucleotide sequence ID" value="NZ_CAJFGW010000012.1"/>
</dbReference>
<reference evidence="1 2" key="1">
    <citation type="submission" date="2014-06" db="EMBL/GenBank/DDBJ databases">
        <title>Helicobacter pullorum isolates in fresh chicken meat - phenotypic and genotypic features.</title>
        <authorList>
            <person name="Borges V."/>
            <person name="Santos A."/>
            <person name="Correia C.B."/>
            <person name="Saraiva M."/>
            <person name="Menard A."/>
            <person name="Vieira L."/>
            <person name="Sampaio D.A."/>
            <person name="Gomes J.P."/>
            <person name="Oleastro M."/>
        </authorList>
    </citation>
    <scope>NUCLEOTIDE SEQUENCE [LARGE SCALE GENOMIC DNA]</scope>
    <source>
        <strain evidence="1 2">229334/12</strain>
    </source>
</reference>
<proteinExistence type="predicted"/>
<dbReference type="EMBL" id="JNOC01000043">
    <property type="protein sequence ID" value="KPH55434.1"/>
    <property type="molecule type" value="Genomic_DNA"/>
</dbReference>
<sequence>MLRIIPTKHFLERCSERKFELSLIPEIIKRVREKPTLRTFEVTNGAVTFIVQHNQEEQVCLLVTGWVGNRHKKAM</sequence>
<evidence type="ECO:0000313" key="2">
    <source>
        <dbReference type="Proteomes" id="UP000037997"/>
    </source>
</evidence>
<comment type="caution">
    <text evidence="1">The sequence shown here is derived from an EMBL/GenBank/DDBJ whole genome shotgun (WGS) entry which is preliminary data.</text>
</comment>
<dbReference type="AlphaFoldDB" id="A0A0N1EHS0"/>
<organism evidence="1 2">
    <name type="scientific">Helicobacter pullorum</name>
    <dbReference type="NCBI Taxonomy" id="35818"/>
    <lineage>
        <taxon>Bacteria</taxon>
        <taxon>Pseudomonadati</taxon>
        <taxon>Campylobacterota</taxon>
        <taxon>Epsilonproteobacteria</taxon>
        <taxon>Campylobacterales</taxon>
        <taxon>Helicobacteraceae</taxon>
        <taxon>Helicobacter</taxon>
    </lineage>
</organism>
<name>A0A0N1EHS0_9HELI</name>
<evidence type="ECO:0000313" key="1">
    <source>
        <dbReference type="EMBL" id="KPH55434.1"/>
    </source>
</evidence>
<dbReference type="PATRIC" id="fig|35818.11.peg.1634"/>
<gene>
    <name evidence="1" type="ORF">HPU229334_08260</name>
</gene>
<protein>
    <submittedName>
        <fullName evidence="1">Uncharacterized protein</fullName>
    </submittedName>
</protein>
<accession>A0A0N1EHS0</accession>